<keyword evidence="1" id="KW-0862">Zinc</keyword>
<evidence type="ECO:0000259" key="3">
    <source>
        <dbReference type="PROSITE" id="PS50158"/>
    </source>
</evidence>
<feature type="compositionally biased region" description="Basic and acidic residues" evidence="2">
    <location>
        <begin position="166"/>
        <end position="175"/>
    </location>
</feature>
<comment type="caution">
    <text evidence="4">The sequence shown here is derived from an EMBL/GenBank/DDBJ whole genome shotgun (WGS) entry which is preliminary data.</text>
</comment>
<sequence>MTDAAIRALISRGVDDALAGHEIQRNNNLNGDGSQGVVGLTQWFERMKTVFNISNCAIENQVKFATCTLHGVALTWWKSHVKTVGHDVAYGVKGTDLASYTQRFLELALMCGRMFPEESDKIEKYVGGLSDMIHGSVMASKPKKIQDAIEFATELMDKKIHTLAERQAENKRKSDNNNQAQQQLPKRQNVAQAYAARTVERKEYAGTLSLYNKCKFHHNGPCTTKIITCYECGNQGYYKSDCPELKNRNHGNQAEGTEARGMVYALGGGETNQDPNNIEDEIEA</sequence>
<evidence type="ECO:0000313" key="5">
    <source>
        <dbReference type="Proteomes" id="UP001151760"/>
    </source>
</evidence>
<name>A0ABQ5BR33_9ASTR</name>
<keyword evidence="1" id="KW-0863">Zinc-finger</keyword>
<evidence type="ECO:0000256" key="2">
    <source>
        <dbReference type="SAM" id="MobiDB-lite"/>
    </source>
</evidence>
<dbReference type="InterPro" id="IPR001878">
    <property type="entry name" value="Znf_CCHC"/>
</dbReference>
<dbReference type="EMBL" id="BQNB010013464">
    <property type="protein sequence ID" value="GJT16307.1"/>
    <property type="molecule type" value="Genomic_DNA"/>
</dbReference>
<feature type="compositionally biased region" description="Polar residues" evidence="2">
    <location>
        <begin position="176"/>
        <end position="189"/>
    </location>
</feature>
<dbReference type="PROSITE" id="PS50158">
    <property type="entry name" value="ZF_CCHC"/>
    <property type="match status" value="1"/>
</dbReference>
<accession>A0ABQ5BR33</accession>
<keyword evidence="1" id="KW-0479">Metal-binding</keyword>
<reference evidence="4" key="2">
    <citation type="submission" date="2022-01" db="EMBL/GenBank/DDBJ databases">
        <authorList>
            <person name="Yamashiro T."/>
            <person name="Shiraishi A."/>
            <person name="Satake H."/>
            <person name="Nakayama K."/>
        </authorList>
    </citation>
    <scope>NUCLEOTIDE SEQUENCE</scope>
</reference>
<evidence type="ECO:0000256" key="1">
    <source>
        <dbReference type="PROSITE-ProRule" id="PRU00047"/>
    </source>
</evidence>
<feature type="region of interest" description="Disordered" evidence="2">
    <location>
        <begin position="166"/>
        <end position="189"/>
    </location>
</feature>
<dbReference type="Proteomes" id="UP001151760">
    <property type="component" value="Unassembled WGS sequence"/>
</dbReference>
<gene>
    <name evidence="4" type="ORF">Tco_0875013</name>
</gene>
<keyword evidence="5" id="KW-1185">Reference proteome</keyword>
<feature type="domain" description="CCHC-type" evidence="3">
    <location>
        <begin position="229"/>
        <end position="244"/>
    </location>
</feature>
<proteinExistence type="predicted"/>
<reference evidence="4" key="1">
    <citation type="journal article" date="2022" name="Int. J. Mol. Sci.">
        <title>Draft Genome of Tanacetum Coccineum: Genomic Comparison of Closely Related Tanacetum-Family Plants.</title>
        <authorList>
            <person name="Yamashiro T."/>
            <person name="Shiraishi A."/>
            <person name="Nakayama K."/>
            <person name="Satake H."/>
        </authorList>
    </citation>
    <scope>NUCLEOTIDE SEQUENCE</scope>
</reference>
<evidence type="ECO:0000313" key="4">
    <source>
        <dbReference type="EMBL" id="GJT16307.1"/>
    </source>
</evidence>
<organism evidence="4 5">
    <name type="scientific">Tanacetum coccineum</name>
    <dbReference type="NCBI Taxonomy" id="301880"/>
    <lineage>
        <taxon>Eukaryota</taxon>
        <taxon>Viridiplantae</taxon>
        <taxon>Streptophyta</taxon>
        <taxon>Embryophyta</taxon>
        <taxon>Tracheophyta</taxon>
        <taxon>Spermatophyta</taxon>
        <taxon>Magnoliopsida</taxon>
        <taxon>eudicotyledons</taxon>
        <taxon>Gunneridae</taxon>
        <taxon>Pentapetalae</taxon>
        <taxon>asterids</taxon>
        <taxon>campanulids</taxon>
        <taxon>Asterales</taxon>
        <taxon>Asteraceae</taxon>
        <taxon>Asteroideae</taxon>
        <taxon>Anthemideae</taxon>
        <taxon>Anthemidinae</taxon>
        <taxon>Tanacetum</taxon>
    </lineage>
</organism>
<protein>
    <recommendedName>
        <fullName evidence="3">CCHC-type domain-containing protein</fullName>
    </recommendedName>
</protein>